<evidence type="ECO:0000313" key="2">
    <source>
        <dbReference type="Proteomes" id="UP000324222"/>
    </source>
</evidence>
<evidence type="ECO:0000313" key="1">
    <source>
        <dbReference type="EMBL" id="MPC78156.1"/>
    </source>
</evidence>
<dbReference type="AlphaFoldDB" id="A0A5B7I8E2"/>
<reference evidence="1 2" key="1">
    <citation type="submission" date="2019-05" db="EMBL/GenBank/DDBJ databases">
        <title>Another draft genome of Portunus trituberculatus and its Hox gene families provides insights of decapod evolution.</title>
        <authorList>
            <person name="Jeong J.-H."/>
            <person name="Song I."/>
            <person name="Kim S."/>
            <person name="Choi T."/>
            <person name="Kim D."/>
            <person name="Ryu S."/>
            <person name="Kim W."/>
        </authorList>
    </citation>
    <scope>NUCLEOTIDE SEQUENCE [LARGE SCALE GENOMIC DNA]</scope>
    <source>
        <tissue evidence="1">Muscle</tissue>
    </source>
</reference>
<protein>
    <submittedName>
        <fullName evidence="1">Uncharacterized protein</fullName>
    </submittedName>
</protein>
<proteinExistence type="predicted"/>
<keyword evidence="2" id="KW-1185">Reference proteome</keyword>
<dbReference type="Proteomes" id="UP000324222">
    <property type="component" value="Unassembled WGS sequence"/>
</dbReference>
<dbReference type="EMBL" id="VSRR010047728">
    <property type="protein sequence ID" value="MPC78156.1"/>
    <property type="molecule type" value="Genomic_DNA"/>
</dbReference>
<comment type="caution">
    <text evidence="1">The sequence shown here is derived from an EMBL/GenBank/DDBJ whole genome shotgun (WGS) entry which is preliminary data.</text>
</comment>
<sequence>MRKAVSGQDCAIQCSRAHLGSRLDAQSRLNSLNCVNDFYGMLAGLRKSRTAVTSECYYTIPTRVPVIYGKGAGWRHGFSKFFGGRNWLIRRLVLEPPVWATRARILASYPVGDVALSC</sequence>
<organism evidence="1 2">
    <name type="scientific">Portunus trituberculatus</name>
    <name type="common">Swimming crab</name>
    <name type="synonym">Neptunus trituberculatus</name>
    <dbReference type="NCBI Taxonomy" id="210409"/>
    <lineage>
        <taxon>Eukaryota</taxon>
        <taxon>Metazoa</taxon>
        <taxon>Ecdysozoa</taxon>
        <taxon>Arthropoda</taxon>
        <taxon>Crustacea</taxon>
        <taxon>Multicrustacea</taxon>
        <taxon>Malacostraca</taxon>
        <taxon>Eumalacostraca</taxon>
        <taxon>Eucarida</taxon>
        <taxon>Decapoda</taxon>
        <taxon>Pleocyemata</taxon>
        <taxon>Brachyura</taxon>
        <taxon>Eubrachyura</taxon>
        <taxon>Portunoidea</taxon>
        <taxon>Portunidae</taxon>
        <taxon>Portuninae</taxon>
        <taxon>Portunus</taxon>
    </lineage>
</organism>
<accession>A0A5B7I8E2</accession>
<gene>
    <name evidence="1" type="ORF">E2C01_072638</name>
</gene>
<name>A0A5B7I8E2_PORTR</name>